<reference evidence="3 4" key="1">
    <citation type="submission" date="2014-06" db="EMBL/GenBank/DDBJ databases">
        <authorList>
            <person name="Swart Estienne"/>
        </authorList>
    </citation>
    <scope>NUCLEOTIDE SEQUENCE [LARGE SCALE GENOMIC DNA]</scope>
    <source>
        <strain evidence="3 4">130c</strain>
    </source>
</reference>
<gene>
    <name evidence="3" type="primary">Contig19828.g21028</name>
    <name evidence="3" type="ORF">STYLEM_5911</name>
</gene>
<organism evidence="3 4">
    <name type="scientific">Stylonychia lemnae</name>
    <name type="common">Ciliate</name>
    <dbReference type="NCBI Taxonomy" id="5949"/>
    <lineage>
        <taxon>Eukaryota</taxon>
        <taxon>Sar</taxon>
        <taxon>Alveolata</taxon>
        <taxon>Ciliophora</taxon>
        <taxon>Intramacronucleata</taxon>
        <taxon>Spirotrichea</taxon>
        <taxon>Stichotrichia</taxon>
        <taxon>Sporadotrichida</taxon>
        <taxon>Oxytrichidae</taxon>
        <taxon>Stylonychinae</taxon>
        <taxon>Stylonychia</taxon>
    </lineage>
</organism>
<dbReference type="GO" id="GO:0006886">
    <property type="term" value="P:intracellular protein transport"/>
    <property type="evidence" value="ECO:0007669"/>
    <property type="project" value="InterPro"/>
</dbReference>
<evidence type="ECO:0000313" key="4">
    <source>
        <dbReference type="Proteomes" id="UP000039865"/>
    </source>
</evidence>
<evidence type="ECO:0000256" key="1">
    <source>
        <dbReference type="SAM" id="MobiDB-lite"/>
    </source>
</evidence>
<dbReference type="InParanoid" id="A0A078A843"/>
<feature type="region of interest" description="Disordered" evidence="1">
    <location>
        <begin position="1"/>
        <end position="27"/>
    </location>
</feature>
<dbReference type="InterPro" id="IPR048320">
    <property type="entry name" value="COG3_N"/>
</dbReference>
<dbReference type="OrthoDB" id="296793at2759"/>
<dbReference type="PANTHER" id="PTHR13302">
    <property type="entry name" value="CONSERVED OLIGOMERIC GOLGI COMPLEX COMPONENT 3"/>
    <property type="match status" value="1"/>
</dbReference>
<accession>A0A078A843</accession>
<dbReference type="EMBL" id="CCKQ01005688">
    <property type="protein sequence ID" value="CDW76946.1"/>
    <property type="molecule type" value="Genomic_DNA"/>
</dbReference>
<evidence type="ECO:0000313" key="3">
    <source>
        <dbReference type="EMBL" id="CDW76946.1"/>
    </source>
</evidence>
<protein>
    <recommendedName>
        <fullName evidence="2">Conserved oligomeric Golgi complex subunit 3 N-terminal domain-containing protein</fullName>
    </recommendedName>
</protein>
<dbReference type="GO" id="GO:0017119">
    <property type="term" value="C:Golgi transport complex"/>
    <property type="evidence" value="ECO:0007669"/>
    <property type="project" value="TreeGrafter"/>
</dbReference>
<dbReference type="Pfam" id="PF04136">
    <property type="entry name" value="COG3_N"/>
    <property type="match status" value="1"/>
</dbReference>
<dbReference type="GO" id="GO:0016020">
    <property type="term" value="C:membrane"/>
    <property type="evidence" value="ECO:0007669"/>
    <property type="project" value="InterPro"/>
</dbReference>
<dbReference type="GO" id="GO:0006891">
    <property type="term" value="P:intra-Golgi vesicle-mediated transport"/>
    <property type="evidence" value="ECO:0007669"/>
    <property type="project" value="TreeGrafter"/>
</dbReference>
<dbReference type="GO" id="GO:0005801">
    <property type="term" value="C:cis-Golgi network"/>
    <property type="evidence" value="ECO:0007669"/>
    <property type="project" value="InterPro"/>
</dbReference>
<dbReference type="AlphaFoldDB" id="A0A078A843"/>
<feature type="domain" description="Conserved oligomeric Golgi complex subunit 3 N-terminal" evidence="2">
    <location>
        <begin position="77"/>
        <end position="203"/>
    </location>
</feature>
<dbReference type="InterPro" id="IPR007265">
    <property type="entry name" value="COG_su3"/>
</dbReference>
<dbReference type="Proteomes" id="UP000039865">
    <property type="component" value="Unassembled WGS sequence"/>
</dbReference>
<keyword evidence="4" id="KW-1185">Reference proteome</keyword>
<evidence type="ECO:0000259" key="2">
    <source>
        <dbReference type="Pfam" id="PF04136"/>
    </source>
</evidence>
<dbReference type="GO" id="GO:0007030">
    <property type="term" value="P:Golgi organization"/>
    <property type="evidence" value="ECO:0007669"/>
    <property type="project" value="TreeGrafter"/>
</dbReference>
<sequence length="775" mass="91626">MTQISSLFNKNSQRTSSQQQPSQVTNQLPQTAQTLKIQSSATKVQINIEQQQKSGQQITELNELIAQSSEILAHQDTLANETLQLIQRIEVNKGQVMANTKDFQVSCMSILKRERMLTKVVREIEKNLQSYKDYEECQRILQHSQLMEQPKELIAVLGKIFRGIDFFTQNFEYKRADLYLRRFNTLKDSALEKINLKILKVMRDANAENNLSVVQTQIFEKAVKFEDLDVKNVIYHEPKVPPHLQQSKYQQDMQQEQQFTQFETLRLFITSVEEKGNFNYEFCERIYEEYFDHRLYLIEQYLECIARIMDGLGIQTVFQYMVKYLEKFIEVFNLEQVYFERQFSKSERFSQFRSENEYDLINKKLKPYIVYSVDVINLCDAIDYLREPYISNNVADDTIKRLFSDLQERLLLISHYSLQEVLAQAQINLSLPQVVNNQDPTQSLITKENLPFQFITKLIEILQKLQKRINPDIYRGLLLEVVQRVYSEKLENLLSYESSDRPHLIEVLLLAHANIMFSRKDLLSKAQQNKSKSQTKGTSDNNSTTDQEDAAQAEEIDDEIDLVKTKENLWQLLTFSTQQYDSVFHFIDESIPTLKKKQQKDMLESLWQRLFNITQRICKVFIKETFQDIDTFMAKLKADNGPKSMSEYEKQLIFTMKYDGVEDQAVIDKYQWAIYENVREMYVDSLSRLAIQYKLFKEKLAKIQECLMFNEEGFQIYEQMKSDVRLKSLNHIQKFYTVISKHYDKGRYEQLRLKDLKELNLEIFGINDSETQIVT</sequence>
<proteinExistence type="predicted"/>
<name>A0A078A843_STYLE</name>
<dbReference type="PANTHER" id="PTHR13302:SF8">
    <property type="entry name" value="CONSERVED OLIGOMERIC GOLGI COMPLEX SUBUNIT 3"/>
    <property type="match status" value="1"/>
</dbReference>
<feature type="compositionally biased region" description="Polar residues" evidence="1">
    <location>
        <begin position="1"/>
        <end position="10"/>
    </location>
</feature>
<feature type="compositionally biased region" description="Polar residues" evidence="1">
    <location>
        <begin position="527"/>
        <end position="545"/>
    </location>
</feature>
<feature type="region of interest" description="Disordered" evidence="1">
    <location>
        <begin position="527"/>
        <end position="552"/>
    </location>
</feature>
<feature type="compositionally biased region" description="Low complexity" evidence="1">
    <location>
        <begin position="11"/>
        <end position="27"/>
    </location>
</feature>